<evidence type="ECO:0000313" key="3">
    <source>
        <dbReference type="EMBL" id="EPQ16657.1"/>
    </source>
</evidence>
<evidence type="ECO:0000259" key="2">
    <source>
        <dbReference type="PROSITE" id="PS50212"/>
    </source>
</evidence>
<dbReference type="PANTHER" id="PTHR46793">
    <property type="entry name" value="1700018F24RIK PROTEIN-RELATED-RELATED"/>
    <property type="match status" value="1"/>
</dbReference>
<dbReference type="SMART" id="SM00229">
    <property type="entry name" value="RasGEFN"/>
    <property type="match status" value="1"/>
</dbReference>
<dbReference type="Proteomes" id="UP000052978">
    <property type="component" value="Unassembled WGS sequence"/>
</dbReference>
<sequence length="175" mass="19474">MAIQPFTAVGPGVISFCCHGQTASTGNTNKLCKVQTARAHRLDKLVEHLVPAFLGRDPTFVPTFLWNYRTFATTQQVLDLLLTRYGCIFPYAEEDGGPVDQQKKAIISILGMWLDQLPQDFFQPPDFPGLVMLLAYLELNFPGSALERQAQLLLSELECREPTEAEAEGEEDAGR</sequence>
<keyword evidence="1" id="KW-0344">Guanine-nucleotide releasing factor</keyword>
<dbReference type="CDD" id="cd06224">
    <property type="entry name" value="REM"/>
    <property type="match status" value="1"/>
</dbReference>
<gene>
    <name evidence="3" type="ORF">D623_10008036</name>
</gene>
<dbReference type="Pfam" id="PF00618">
    <property type="entry name" value="RasGEF_N"/>
    <property type="match status" value="1"/>
</dbReference>
<dbReference type="AlphaFoldDB" id="S7Q720"/>
<evidence type="ECO:0000256" key="1">
    <source>
        <dbReference type="PROSITE-ProRule" id="PRU00135"/>
    </source>
</evidence>
<dbReference type="InterPro" id="IPR000651">
    <property type="entry name" value="Ras-like_Gua-exchang_fac_N"/>
</dbReference>
<dbReference type="PANTHER" id="PTHR46793:SF3">
    <property type="entry name" value="RIKEN CDNA 4930596D02 GENE"/>
    <property type="match status" value="1"/>
</dbReference>
<dbReference type="EMBL" id="KE164279">
    <property type="protein sequence ID" value="EPQ16657.1"/>
    <property type="molecule type" value="Genomic_DNA"/>
</dbReference>
<dbReference type="GO" id="GO:0005085">
    <property type="term" value="F:guanyl-nucleotide exchange factor activity"/>
    <property type="evidence" value="ECO:0007669"/>
    <property type="project" value="UniProtKB-KW"/>
</dbReference>
<reference evidence="3 4" key="1">
    <citation type="journal article" date="2013" name="Nat. Commun.">
        <title>Genome analysis reveals insights into physiology and longevity of the Brandt's bat Myotis brandtii.</title>
        <authorList>
            <person name="Seim I."/>
            <person name="Fang X."/>
            <person name="Xiong Z."/>
            <person name="Lobanov A.V."/>
            <person name="Huang Z."/>
            <person name="Ma S."/>
            <person name="Feng Y."/>
            <person name="Turanov A.A."/>
            <person name="Zhu Y."/>
            <person name="Lenz T.L."/>
            <person name="Gerashchenko M.V."/>
            <person name="Fan D."/>
            <person name="Hee Yim S."/>
            <person name="Yao X."/>
            <person name="Jordan D."/>
            <person name="Xiong Y."/>
            <person name="Ma Y."/>
            <person name="Lyapunov A.N."/>
            <person name="Chen G."/>
            <person name="Kulakova O.I."/>
            <person name="Sun Y."/>
            <person name="Lee S.G."/>
            <person name="Bronson R.T."/>
            <person name="Moskalev A.A."/>
            <person name="Sunyaev S.R."/>
            <person name="Zhang G."/>
            <person name="Krogh A."/>
            <person name="Wang J."/>
            <person name="Gladyshev V.N."/>
        </authorList>
    </citation>
    <scope>NUCLEOTIDE SEQUENCE [LARGE SCALE GENOMIC DNA]</scope>
</reference>
<proteinExistence type="predicted"/>
<accession>S7Q720</accession>
<feature type="domain" description="N-terminal Ras-GEF" evidence="2">
    <location>
        <begin position="33"/>
        <end position="158"/>
    </location>
</feature>
<evidence type="ECO:0000313" key="4">
    <source>
        <dbReference type="Proteomes" id="UP000052978"/>
    </source>
</evidence>
<keyword evidence="4" id="KW-1185">Reference proteome</keyword>
<dbReference type="InterPro" id="IPR023578">
    <property type="entry name" value="Ras_GEF_dom_sf"/>
</dbReference>
<dbReference type="PROSITE" id="PS50212">
    <property type="entry name" value="RASGEF_NTER"/>
    <property type="match status" value="1"/>
</dbReference>
<name>S7Q720_MYOBR</name>
<protein>
    <submittedName>
        <fullName evidence="3">Ral guanine nucleotide dissociation stimulator</fullName>
    </submittedName>
</protein>
<dbReference type="SUPFAM" id="SSF48366">
    <property type="entry name" value="Ras GEF"/>
    <property type="match status" value="1"/>
</dbReference>
<dbReference type="Gene3D" id="1.20.870.10">
    <property type="entry name" value="Son of sevenless (SoS) protein Chain: S domain 1"/>
    <property type="match status" value="1"/>
</dbReference>
<organism evidence="3 4">
    <name type="scientific">Myotis brandtii</name>
    <name type="common">Brandt's bat</name>
    <dbReference type="NCBI Taxonomy" id="109478"/>
    <lineage>
        <taxon>Eukaryota</taxon>
        <taxon>Metazoa</taxon>
        <taxon>Chordata</taxon>
        <taxon>Craniata</taxon>
        <taxon>Vertebrata</taxon>
        <taxon>Euteleostomi</taxon>
        <taxon>Mammalia</taxon>
        <taxon>Eutheria</taxon>
        <taxon>Laurasiatheria</taxon>
        <taxon>Chiroptera</taxon>
        <taxon>Yangochiroptera</taxon>
        <taxon>Vespertilionidae</taxon>
        <taxon>Myotis</taxon>
    </lineage>
</organism>